<feature type="transmembrane region" description="Helical" evidence="6">
    <location>
        <begin position="43"/>
        <end position="60"/>
    </location>
</feature>
<dbReference type="PANTHER" id="PTHR21716">
    <property type="entry name" value="TRANSMEMBRANE PROTEIN"/>
    <property type="match status" value="1"/>
</dbReference>
<evidence type="ECO:0000256" key="2">
    <source>
        <dbReference type="ARBA" id="ARBA00009773"/>
    </source>
</evidence>
<comment type="caution">
    <text evidence="7">The sequence shown here is derived from an EMBL/GenBank/DDBJ whole genome shotgun (WGS) entry which is preliminary data.</text>
</comment>
<keyword evidence="5 6" id="KW-0472">Membrane</keyword>
<organism evidence="7 8">
    <name type="scientific">Candidatus Kaiserbacteria bacterium CG10_big_fil_rev_8_21_14_0_10_59_10</name>
    <dbReference type="NCBI Taxonomy" id="1974612"/>
    <lineage>
        <taxon>Bacteria</taxon>
        <taxon>Candidatus Kaiseribacteriota</taxon>
    </lineage>
</organism>
<dbReference type="EMBL" id="PFBM01000016">
    <property type="protein sequence ID" value="PIR82401.1"/>
    <property type="molecule type" value="Genomic_DNA"/>
</dbReference>
<feature type="transmembrane region" description="Helical" evidence="6">
    <location>
        <begin position="66"/>
        <end position="83"/>
    </location>
</feature>
<keyword evidence="4 6" id="KW-1133">Transmembrane helix</keyword>
<proteinExistence type="inferred from homology"/>
<evidence type="ECO:0000256" key="5">
    <source>
        <dbReference type="ARBA" id="ARBA00023136"/>
    </source>
</evidence>
<evidence type="ECO:0000256" key="4">
    <source>
        <dbReference type="ARBA" id="ARBA00022989"/>
    </source>
</evidence>
<dbReference type="InterPro" id="IPR002549">
    <property type="entry name" value="AI-2E-like"/>
</dbReference>
<feature type="transmembrane region" description="Helical" evidence="6">
    <location>
        <begin position="95"/>
        <end position="117"/>
    </location>
</feature>
<feature type="transmembrane region" description="Helical" evidence="6">
    <location>
        <begin position="264"/>
        <end position="286"/>
    </location>
</feature>
<evidence type="ECO:0000313" key="7">
    <source>
        <dbReference type="EMBL" id="PIR82401.1"/>
    </source>
</evidence>
<dbReference type="GO" id="GO:0016020">
    <property type="term" value="C:membrane"/>
    <property type="evidence" value="ECO:0007669"/>
    <property type="project" value="UniProtKB-SubCell"/>
</dbReference>
<comment type="similarity">
    <text evidence="2">Belongs to the autoinducer-2 exporter (AI-2E) (TC 2.A.86) family.</text>
</comment>
<evidence type="ECO:0000256" key="1">
    <source>
        <dbReference type="ARBA" id="ARBA00004141"/>
    </source>
</evidence>
<evidence type="ECO:0000313" key="8">
    <source>
        <dbReference type="Proteomes" id="UP000231379"/>
    </source>
</evidence>
<comment type="subcellular location">
    <subcellularLocation>
        <location evidence="1">Membrane</location>
        <topology evidence="1">Multi-pass membrane protein</topology>
    </subcellularLocation>
</comment>
<dbReference type="Pfam" id="PF01594">
    <property type="entry name" value="AI-2E_transport"/>
    <property type="match status" value="1"/>
</dbReference>
<dbReference type="PANTHER" id="PTHR21716:SF4">
    <property type="entry name" value="TRANSMEMBRANE PROTEIN 245"/>
    <property type="match status" value="1"/>
</dbReference>
<feature type="transmembrane region" description="Helical" evidence="6">
    <location>
        <begin position="298"/>
        <end position="316"/>
    </location>
</feature>
<reference evidence="8" key="1">
    <citation type="submission" date="2017-09" db="EMBL/GenBank/DDBJ databases">
        <title>Depth-based differentiation of microbial function through sediment-hosted aquifers and enrichment of novel symbionts in the deep terrestrial subsurface.</title>
        <authorList>
            <person name="Probst A.J."/>
            <person name="Ladd B."/>
            <person name="Jarett J.K."/>
            <person name="Geller-Mcgrath D.E."/>
            <person name="Sieber C.M.K."/>
            <person name="Emerson J.B."/>
            <person name="Anantharaman K."/>
            <person name="Thomas B.C."/>
            <person name="Malmstrom R."/>
            <person name="Stieglmeier M."/>
            <person name="Klingl A."/>
            <person name="Woyke T."/>
            <person name="Ryan C.M."/>
            <person name="Banfield J.F."/>
        </authorList>
    </citation>
    <scope>NUCLEOTIDE SEQUENCE [LARGE SCALE GENOMIC DNA]</scope>
</reference>
<keyword evidence="3 6" id="KW-0812">Transmembrane</keyword>
<gene>
    <name evidence="7" type="ORF">COU20_02665</name>
</gene>
<name>A0A2H0U7L3_9BACT</name>
<dbReference type="Proteomes" id="UP000231379">
    <property type="component" value="Unassembled WGS sequence"/>
</dbReference>
<evidence type="ECO:0000256" key="3">
    <source>
        <dbReference type="ARBA" id="ARBA00022692"/>
    </source>
</evidence>
<protein>
    <submittedName>
        <fullName evidence="7">AI-2E family transporter</fullName>
    </submittedName>
</protein>
<dbReference type="AlphaFoldDB" id="A0A2H0U7L3"/>
<feature type="transmembrane region" description="Helical" evidence="6">
    <location>
        <begin position="336"/>
        <end position="363"/>
    </location>
</feature>
<feature type="transmembrane region" description="Helical" evidence="6">
    <location>
        <begin position="177"/>
        <end position="202"/>
    </location>
</feature>
<sequence>MPTYYHTHPRTERLLTARMYNSPAEPYDVGMPTDMFSILQRSLFFALLAGAGVLLVWVLHNYLMPVFWAAVFALILYPVYRFLVPRMRSASLASLTTILFALIVIFGPLFLIGAQIANEAVGLYINLTMNGGGDLDALSNIPLLPQLMEMAGYDAADMRQHAIDFARNASAWVASQALSIGVATFDAAIKFLLMLYLLFFFLRDGERLLAYIRRILPLGERREDVLFTNLTRTIVSIFKGTFVIAIIQGLMGAALFAIAGIGSVALWGVAMGFLSVIPAVGPILVWLPAGVILISTGAVWQGIVVLAGGAFAISAVDNVLRPLMVGRDTKMPDALILLSILGGLSAFGVAGLIIGPIIAALFLSVLNMFAAEYEIELAERG</sequence>
<evidence type="ECO:0000256" key="6">
    <source>
        <dbReference type="SAM" id="Phobius"/>
    </source>
</evidence>
<feature type="transmembrane region" description="Helical" evidence="6">
    <location>
        <begin position="237"/>
        <end position="258"/>
    </location>
</feature>
<accession>A0A2H0U7L3</accession>